<dbReference type="GO" id="GO:0005886">
    <property type="term" value="C:plasma membrane"/>
    <property type="evidence" value="ECO:0007669"/>
    <property type="project" value="UniProtKB-SubCell"/>
</dbReference>
<dbReference type="GO" id="GO:0071916">
    <property type="term" value="F:dipeptide transmembrane transporter activity"/>
    <property type="evidence" value="ECO:0007669"/>
    <property type="project" value="TreeGrafter"/>
</dbReference>
<reference evidence="12 13" key="1">
    <citation type="submission" date="2018-03" db="EMBL/GenBank/DDBJ databases">
        <title>Brevisbacillus phylogenomics.</title>
        <authorList>
            <person name="Dunlap C."/>
        </authorList>
    </citation>
    <scope>NUCLEOTIDE SEQUENCE [LARGE SCALE GENOMIC DNA]</scope>
    <source>
        <strain evidence="12 13">NRRL NRS-1210</strain>
    </source>
</reference>
<feature type="transmembrane region" description="Helical" evidence="10">
    <location>
        <begin position="351"/>
        <end position="372"/>
    </location>
</feature>
<feature type="transmembrane region" description="Helical" evidence="10">
    <location>
        <begin position="316"/>
        <end position="339"/>
    </location>
</feature>
<evidence type="ECO:0000313" key="13">
    <source>
        <dbReference type="Proteomes" id="UP000240419"/>
    </source>
</evidence>
<comment type="function">
    <text evidence="8">Part of the ABC transporter complex GsiABCD involved in glutathione import. Probably responsible for the translocation of the substrate across the membrane.</text>
</comment>
<feature type="domain" description="ABC transmembrane type-1" evidence="11">
    <location>
        <begin position="312"/>
        <end position="501"/>
    </location>
</feature>
<dbReference type="EMBL" id="PXZM01000003">
    <property type="protein sequence ID" value="PSJ99504.1"/>
    <property type="molecule type" value="Genomic_DNA"/>
</dbReference>
<evidence type="ECO:0000313" key="12">
    <source>
        <dbReference type="EMBL" id="PSJ99504.1"/>
    </source>
</evidence>
<dbReference type="Gene3D" id="1.10.3720.10">
    <property type="entry name" value="MetI-like"/>
    <property type="match status" value="1"/>
</dbReference>
<keyword evidence="13" id="KW-1185">Reference proteome</keyword>
<protein>
    <recommendedName>
        <fullName evidence="9">Glutathione transport system permease protein GsiD</fullName>
    </recommendedName>
</protein>
<dbReference type="PANTHER" id="PTHR43386:SF3">
    <property type="entry name" value="GLUTATHIONE TRANSPORT SYSTEM PERMEASE PROTEIN GSID"/>
    <property type="match status" value="1"/>
</dbReference>
<accession>A0A2P7VK03</accession>
<evidence type="ECO:0000259" key="11">
    <source>
        <dbReference type="PROSITE" id="PS50928"/>
    </source>
</evidence>
<feature type="transmembrane region" description="Helical" evidence="10">
    <location>
        <begin position="432"/>
        <end position="456"/>
    </location>
</feature>
<evidence type="ECO:0000256" key="9">
    <source>
        <dbReference type="ARBA" id="ARBA00041106"/>
    </source>
</evidence>
<name>A0A2P7VK03_9BACL</name>
<keyword evidence="6 10" id="KW-1133">Transmembrane helix</keyword>
<dbReference type="Pfam" id="PF12911">
    <property type="entry name" value="OppC_N"/>
    <property type="match status" value="1"/>
</dbReference>
<evidence type="ECO:0000256" key="8">
    <source>
        <dbReference type="ARBA" id="ARBA00037215"/>
    </source>
</evidence>
<comment type="similarity">
    <text evidence="2 10">Belongs to the binding-protein-dependent transport system permease family.</text>
</comment>
<comment type="caution">
    <text evidence="12">The sequence shown here is derived from an EMBL/GenBank/DDBJ whole genome shotgun (WGS) entry which is preliminary data.</text>
</comment>
<evidence type="ECO:0000256" key="7">
    <source>
        <dbReference type="ARBA" id="ARBA00023136"/>
    </source>
</evidence>
<dbReference type="InterPro" id="IPR000515">
    <property type="entry name" value="MetI-like"/>
</dbReference>
<evidence type="ECO:0000256" key="4">
    <source>
        <dbReference type="ARBA" id="ARBA00022475"/>
    </source>
</evidence>
<dbReference type="RefSeq" id="WP_106837254.1">
    <property type="nucleotide sequence ID" value="NZ_JBCNIW010000028.1"/>
</dbReference>
<comment type="subcellular location">
    <subcellularLocation>
        <location evidence="1 10">Cell membrane</location>
        <topology evidence="1 10">Multi-pass membrane protein</topology>
    </subcellularLocation>
</comment>
<dbReference type="Gene3D" id="2.60.40.1080">
    <property type="match status" value="1"/>
</dbReference>
<keyword evidence="7 10" id="KW-0472">Membrane</keyword>
<evidence type="ECO:0000256" key="6">
    <source>
        <dbReference type="ARBA" id="ARBA00022989"/>
    </source>
</evidence>
<dbReference type="AlphaFoldDB" id="A0A2P7VK03"/>
<keyword evidence="5 10" id="KW-0812">Transmembrane</keyword>
<dbReference type="InterPro" id="IPR050366">
    <property type="entry name" value="BP-dependent_transpt_permease"/>
</dbReference>
<dbReference type="Proteomes" id="UP000240419">
    <property type="component" value="Unassembled WGS sequence"/>
</dbReference>
<dbReference type="OrthoDB" id="2462459at2"/>
<dbReference type="PANTHER" id="PTHR43386">
    <property type="entry name" value="OLIGOPEPTIDE TRANSPORT SYSTEM PERMEASE PROTEIN APPC"/>
    <property type="match status" value="1"/>
</dbReference>
<dbReference type="InterPro" id="IPR025966">
    <property type="entry name" value="OppC_N"/>
</dbReference>
<dbReference type="InterPro" id="IPR035906">
    <property type="entry name" value="MetI-like_sf"/>
</dbReference>
<organism evidence="12 13">
    <name type="scientific">Brevibacillus fortis</name>
    <dbReference type="NCBI Taxonomy" id="2126352"/>
    <lineage>
        <taxon>Bacteria</taxon>
        <taxon>Bacillati</taxon>
        <taxon>Bacillota</taxon>
        <taxon>Bacilli</taxon>
        <taxon>Bacillales</taxon>
        <taxon>Paenibacillaceae</taxon>
        <taxon>Brevibacillus</taxon>
    </lineage>
</organism>
<evidence type="ECO:0000256" key="2">
    <source>
        <dbReference type="ARBA" id="ARBA00009306"/>
    </source>
</evidence>
<keyword evidence="3 10" id="KW-0813">Transport</keyword>
<evidence type="ECO:0000256" key="3">
    <source>
        <dbReference type="ARBA" id="ARBA00022448"/>
    </source>
</evidence>
<proteinExistence type="inferred from homology"/>
<gene>
    <name evidence="12" type="ORF">C7R93_02135</name>
</gene>
<sequence length="514" mass="55942">MKSQKTYSFYQLFLKKFKKQTMAVIAFWILIGIFLLGLAGPWITPYDPNRPVTEQYEEKGIDRTNEMTGMIQITGIMSDGAERPVSEVMLQSSNRQISSVSESSGTITITPVGQGSTTVLIAKGDVATQIQLDVSVEDTPPILTQLLLHGPPGKVKKGDILQLELEATLSNGDKLVGLEQIRSNLQQLMGARKTDSHEKNGFLTARKKQSEEVGQIHYQSTDEKVIRVSPDGMVTALGQGIGQVKVSIGPVSTIVPIAVETPQQEPVLVKIKPSQTHIALMDNRKHQQPSLLHWFGTDHQNRDIFSRVLAGTRETLFIGFVSVGIGAVIGTLLGLLAGYYGRWIDSIITRLTDILLAFPGILLAIAVIAVLGAGMVNIIFAVAVFTVPIFIRIVRGSALALKQMTYVEAAKSIGVQDFVIIMRHILPGMLPVVMVYLTMRIGTAILLGAALSFLGLGGDITAPEWGAMLSAAKDNSRNFFYPTFFPGIAIVLTVVCFNLFGDGLRDTLDPKLKE</sequence>
<feature type="transmembrane region" description="Helical" evidence="10">
    <location>
        <begin position="21"/>
        <end position="43"/>
    </location>
</feature>
<feature type="transmembrane region" description="Helical" evidence="10">
    <location>
        <begin position="479"/>
        <end position="501"/>
    </location>
</feature>
<evidence type="ECO:0000256" key="5">
    <source>
        <dbReference type="ARBA" id="ARBA00022692"/>
    </source>
</evidence>
<dbReference type="Pfam" id="PF00528">
    <property type="entry name" value="BPD_transp_1"/>
    <property type="match status" value="1"/>
</dbReference>
<keyword evidence="4" id="KW-1003">Cell membrane</keyword>
<dbReference type="PROSITE" id="PS50928">
    <property type="entry name" value="ABC_TM1"/>
    <property type="match status" value="1"/>
</dbReference>
<feature type="transmembrane region" description="Helical" evidence="10">
    <location>
        <begin position="378"/>
        <end position="394"/>
    </location>
</feature>
<dbReference type="SUPFAM" id="SSF161098">
    <property type="entry name" value="MetI-like"/>
    <property type="match status" value="1"/>
</dbReference>
<dbReference type="CDD" id="cd06261">
    <property type="entry name" value="TM_PBP2"/>
    <property type="match status" value="1"/>
</dbReference>
<evidence type="ECO:0000256" key="10">
    <source>
        <dbReference type="RuleBase" id="RU363032"/>
    </source>
</evidence>
<evidence type="ECO:0000256" key="1">
    <source>
        <dbReference type="ARBA" id="ARBA00004651"/>
    </source>
</evidence>